<feature type="region of interest" description="Disordered" evidence="8">
    <location>
        <begin position="476"/>
        <end position="509"/>
    </location>
</feature>
<evidence type="ECO:0000256" key="6">
    <source>
        <dbReference type="ARBA" id="ARBA00023242"/>
    </source>
</evidence>
<sequence>MAPPPMLQGQLASSLGNPDWIPPPASLTAINSDGIDLNDEIFFNYNPVPSHTPYTETYAISNDVEALLLTLLIATLPYNALQLTITTPDLTLASPQKFDANLHYSHRRRFSLAVEQLNRMSIHQHKLKLPSPDVYPVLAHPANPVEERTINPRQLLGINLGGMLGATSAGQNTVPASSRYILPSSVLSPSLLTFFSRGGDMVDMDFQGQEMVANGISGLLDMSEMQEIPLLANGDGVIGVNSYVMNDECVSAITSWLNNTDNIILDRAEGAAMRNPTGIVKPNWKRRNSIQVLPHRNEAAPQRMPPSQKRKRRKSINNSIPEDMVPAQVYQNSQLPGTSYAPQFLSMNLFGMEPELQQDQSPVLGHEVSEEAFQRTNEALRTQETPRYGSISTVPMVEKPASRQLSVTDGDDEPKPFPCPECEKQFKRLEHLKRHIRSVHLNIRPFHCKYCDKKFLRSDNLAQHSKTHFKVNANGTTTIIYGNPNPNNRGGRKKSVSSDGGQGTGQDSQ</sequence>
<dbReference type="GO" id="GO:0000978">
    <property type="term" value="F:RNA polymerase II cis-regulatory region sequence-specific DNA binding"/>
    <property type="evidence" value="ECO:0007669"/>
    <property type="project" value="TreeGrafter"/>
</dbReference>
<evidence type="ECO:0000256" key="5">
    <source>
        <dbReference type="ARBA" id="ARBA00022833"/>
    </source>
</evidence>
<dbReference type="Pfam" id="PF00096">
    <property type="entry name" value="zf-C2H2"/>
    <property type="match status" value="1"/>
</dbReference>
<dbReference type="GO" id="GO:0005634">
    <property type="term" value="C:nucleus"/>
    <property type="evidence" value="ECO:0007669"/>
    <property type="project" value="UniProtKB-SubCell"/>
</dbReference>
<feature type="compositionally biased region" description="Gly residues" evidence="8">
    <location>
        <begin position="500"/>
        <end position="509"/>
    </location>
</feature>
<reference evidence="10 11" key="1">
    <citation type="submission" date="2016-10" db="EMBL/GenBank/DDBJ databases">
        <authorList>
            <person name="de Groot N.N."/>
        </authorList>
    </citation>
    <scope>NUCLEOTIDE SEQUENCE [LARGE SCALE GENOMIC DNA]</scope>
    <source>
        <strain evidence="10 11">CBS 141442</strain>
    </source>
</reference>
<dbReference type="PANTHER" id="PTHR23235">
    <property type="entry name" value="KRUEPPEL-LIKE TRANSCRIPTION FACTOR"/>
    <property type="match status" value="1"/>
</dbReference>
<dbReference type="AlphaFoldDB" id="A0A1L0B8U0"/>
<dbReference type="SMART" id="SM00355">
    <property type="entry name" value="ZnF_C2H2"/>
    <property type="match status" value="2"/>
</dbReference>
<evidence type="ECO:0000256" key="2">
    <source>
        <dbReference type="ARBA" id="ARBA00022723"/>
    </source>
</evidence>
<dbReference type="Gene3D" id="3.30.160.60">
    <property type="entry name" value="Classic Zinc Finger"/>
    <property type="match status" value="2"/>
</dbReference>
<keyword evidence="6" id="KW-0539">Nucleus</keyword>
<dbReference type="InterPro" id="IPR013087">
    <property type="entry name" value="Znf_C2H2_type"/>
</dbReference>
<dbReference type="SUPFAM" id="SSF57667">
    <property type="entry name" value="beta-beta-alpha zinc fingers"/>
    <property type="match status" value="1"/>
</dbReference>
<organism evidence="10 11">
    <name type="scientific">Sungouiella intermedia</name>
    <dbReference type="NCBI Taxonomy" id="45354"/>
    <lineage>
        <taxon>Eukaryota</taxon>
        <taxon>Fungi</taxon>
        <taxon>Dikarya</taxon>
        <taxon>Ascomycota</taxon>
        <taxon>Saccharomycotina</taxon>
        <taxon>Pichiomycetes</taxon>
        <taxon>Metschnikowiaceae</taxon>
        <taxon>Sungouiella</taxon>
    </lineage>
</organism>
<evidence type="ECO:0000256" key="4">
    <source>
        <dbReference type="ARBA" id="ARBA00022771"/>
    </source>
</evidence>
<protein>
    <submittedName>
        <fullName evidence="10">CIC11C00000002088</fullName>
    </submittedName>
</protein>
<keyword evidence="11" id="KW-1185">Reference proteome</keyword>
<keyword evidence="2" id="KW-0479">Metal-binding</keyword>
<evidence type="ECO:0000313" key="10">
    <source>
        <dbReference type="EMBL" id="SGZ46612.1"/>
    </source>
</evidence>
<dbReference type="STRING" id="45354.A0A1L0B8U0"/>
<dbReference type="PANTHER" id="PTHR23235:SF120">
    <property type="entry name" value="KRUPPEL-LIKE FACTOR 15"/>
    <property type="match status" value="1"/>
</dbReference>
<dbReference type="PROSITE" id="PS50157">
    <property type="entry name" value="ZINC_FINGER_C2H2_2"/>
    <property type="match status" value="2"/>
</dbReference>
<feature type="domain" description="C2H2-type" evidence="9">
    <location>
        <begin position="417"/>
        <end position="445"/>
    </location>
</feature>
<dbReference type="PROSITE" id="PS00028">
    <property type="entry name" value="ZINC_FINGER_C2H2_1"/>
    <property type="match status" value="2"/>
</dbReference>
<evidence type="ECO:0000313" key="11">
    <source>
        <dbReference type="Proteomes" id="UP000182334"/>
    </source>
</evidence>
<keyword evidence="5" id="KW-0862">Zinc</keyword>
<dbReference type="GO" id="GO:0008270">
    <property type="term" value="F:zinc ion binding"/>
    <property type="evidence" value="ECO:0007669"/>
    <property type="project" value="UniProtKB-KW"/>
</dbReference>
<evidence type="ECO:0000256" key="7">
    <source>
        <dbReference type="PROSITE-ProRule" id="PRU00042"/>
    </source>
</evidence>
<keyword evidence="3" id="KW-0677">Repeat</keyword>
<dbReference type="InterPro" id="IPR036236">
    <property type="entry name" value="Znf_C2H2_sf"/>
</dbReference>
<gene>
    <name evidence="10" type="ORF">SAMEA4029010_CIC11G00000002088</name>
</gene>
<proteinExistence type="predicted"/>
<name>A0A1L0B8U0_9ASCO</name>
<feature type="domain" description="C2H2-type" evidence="9">
    <location>
        <begin position="446"/>
        <end position="468"/>
    </location>
</feature>
<dbReference type="FunFam" id="3.30.160.60:FF:000110">
    <property type="entry name" value="Zinc finger protein-like"/>
    <property type="match status" value="1"/>
</dbReference>
<feature type="region of interest" description="Disordered" evidence="8">
    <location>
        <begin position="295"/>
        <end position="320"/>
    </location>
</feature>
<dbReference type="Proteomes" id="UP000182334">
    <property type="component" value="Chromosome I"/>
</dbReference>
<dbReference type="GO" id="GO:0000981">
    <property type="term" value="F:DNA-binding transcription factor activity, RNA polymerase II-specific"/>
    <property type="evidence" value="ECO:0007669"/>
    <property type="project" value="TreeGrafter"/>
</dbReference>
<evidence type="ECO:0000256" key="3">
    <source>
        <dbReference type="ARBA" id="ARBA00022737"/>
    </source>
</evidence>
<dbReference type="OrthoDB" id="654211at2759"/>
<evidence type="ECO:0000256" key="1">
    <source>
        <dbReference type="ARBA" id="ARBA00004123"/>
    </source>
</evidence>
<dbReference type="EMBL" id="LT635756">
    <property type="protein sequence ID" value="SGZ46612.1"/>
    <property type="molecule type" value="Genomic_DNA"/>
</dbReference>
<accession>A0A1L0B8U0</accession>
<keyword evidence="4 7" id="KW-0863">Zinc-finger</keyword>
<comment type="subcellular location">
    <subcellularLocation>
        <location evidence="1">Nucleus</location>
    </subcellularLocation>
</comment>
<evidence type="ECO:0000256" key="8">
    <source>
        <dbReference type="SAM" id="MobiDB-lite"/>
    </source>
</evidence>
<evidence type="ECO:0000259" key="9">
    <source>
        <dbReference type="PROSITE" id="PS50157"/>
    </source>
</evidence>
<dbReference type="FunFam" id="3.30.160.60:FF:000145">
    <property type="entry name" value="Zinc finger protein 574"/>
    <property type="match status" value="1"/>
</dbReference>